<keyword evidence="3 8" id="KW-0479">Metal-binding</keyword>
<gene>
    <name evidence="9" type="ORF">B4U79_06084</name>
</gene>
<comment type="similarity">
    <text evidence="8">Belongs to the COQ7 family.</text>
</comment>
<dbReference type="InterPro" id="IPR011566">
    <property type="entry name" value="Ubq_synth_Coq7"/>
</dbReference>
<dbReference type="Pfam" id="PF03232">
    <property type="entry name" value="COQ7"/>
    <property type="match status" value="1"/>
</dbReference>
<name>A0A3S3NEK6_9ACAR</name>
<feature type="binding site" evidence="8">
    <location>
        <position position="59"/>
    </location>
    <ligand>
        <name>Fe cation</name>
        <dbReference type="ChEBI" id="CHEBI:24875"/>
        <label>1</label>
    </ligand>
</feature>
<keyword evidence="4 8" id="KW-0560">Oxidoreductase</keyword>
<feature type="binding site" evidence="8">
    <location>
        <position position="147"/>
    </location>
    <ligand>
        <name>Fe cation</name>
        <dbReference type="ChEBI" id="CHEBI:24875"/>
        <label>1</label>
    </ligand>
</feature>
<keyword evidence="6 8" id="KW-0503">Monooxygenase</keyword>
<comment type="caution">
    <text evidence="9">The sequence shown here is derived from an EMBL/GenBank/DDBJ whole genome shotgun (WGS) entry which is preliminary data.</text>
</comment>
<dbReference type="GO" id="GO:0005634">
    <property type="term" value="C:nucleus"/>
    <property type="evidence" value="ECO:0007669"/>
    <property type="project" value="TreeGrafter"/>
</dbReference>
<dbReference type="GO" id="GO:2000377">
    <property type="term" value="P:regulation of reactive oxygen species metabolic process"/>
    <property type="evidence" value="ECO:0007669"/>
    <property type="project" value="TreeGrafter"/>
</dbReference>
<evidence type="ECO:0000256" key="1">
    <source>
        <dbReference type="ARBA" id="ARBA00004749"/>
    </source>
</evidence>
<dbReference type="UniPathway" id="UPA00232"/>
<evidence type="ECO:0000256" key="5">
    <source>
        <dbReference type="ARBA" id="ARBA00023004"/>
    </source>
</evidence>
<dbReference type="InterPro" id="IPR009078">
    <property type="entry name" value="Ferritin-like_SF"/>
</dbReference>
<dbReference type="PANTHER" id="PTHR11237">
    <property type="entry name" value="COENZYME Q10 BIOSYNTHESIS PROTEIN 7"/>
    <property type="match status" value="1"/>
</dbReference>
<evidence type="ECO:0000256" key="4">
    <source>
        <dbReference type="ARBA" id="ARBA00023002"/>
    </source>
</evidence>
<keyword evidence="10" id="KW-1185">Reference proteome</keyword>
<dbReference type="GO" id="GO:0006744">
    <property type="term" value="P:ubiquinone biosynthetic process"/>
    <property type="evidence" value="ECO:0007669"/>
    <property type="project" value="UniProtKB-UniRule"/>
</dbReference>
<feature type="binding site" evidence="8">
    <location>
        <position position="62"/>
    </location>
    <ligand>
        <name>Fe cation</name>
        <dbReference type="ChEBI" id="CHEBI:24875"/>
        <label>1</label>
    </ligand>
</feature>
<keyword evidence="7 8" id="KW-0472">Membrane</keyword>
<dbReference type="GO" id="GO:0016709">
    <property type="term" value="F:oxidoreductase activity, acting on paired donors, with incorporation or reduction of molecular oxygen, NAD(P)H as one donor, and incorporation of one atom of oxygen"/>
    <property type="evidence" value="ECO:0007669"/>
    <property type="project" value="UniProtKB-UniRule"/>
</dbReference>
<feature type="binding site" evidence="8">
    <location>
        <position position="150"/>
    </location>
    <ligand>
        <name>Fe cation</name>
        <dbReference type="ChEBI" id="CHEBI:24875"/>
        <label>2</label>
    </ligand>
</feature>
<feature type="binding site" evidence="8">
    <location>
        <position position="147"/>
    </location>
    <ligand>
        <name>Fe cation</name>
        <dbReference type="ChEBI" id="CHEBI:24875"/>
        <label>2</label>
    </ligand>
</feature>
<comment type="subcellular location">
    <subcellularLocation>
        <location evidence="8">Mitochondrion inner membrane</location>
        <topology evidence="8">Peripheral membrane protein</topology>
        <orientation evidence="8">Matrix side</orientation>
    </subcellularLocation>
</comment>
<dbReference type="STRING" id="1965070.A0A3S3NEK6"/>
<feature type="binding site" evidence="8">
    <location>
        <position position="111"/>
    </location>
    <ligand>
        <name>Fe cation</name>
        <dbReference type="ChEBI" id="CHEBI:24875"/>
        <label>2</label>
    </ligand>
</feature>
<reference evidence="9 10" key="1">
    <citation type="journal article" date="2018" name="Gigascience">
        <title>Genomes of trombidid mites reveal novel predicted allergens and laterally-transferred genes associated with secondary metabolism.</title>
        <authorList>
            <person name="Dong X."/>
            <person name="Chaisiri K."/>
            <person name="Xia D."/>
            <person name="Armstrong S.D."/>
            <person name="Fang Y."/>
            <person name="Donnelly M.J."/>
            <person name="Kadowaki T."/>
            <person name="McGarry J.W."/>
            <person name="Darby A.C."/>
            <person name="Makepeace B.L."/>
        </authorList>
    </citation>
    <scope>NUCLEOTIDE SEQUENCE [LARGE SCALE GENOMIC DNA]</scope>
    <source>
        <strain evidence="9">UoL-WK</strain>
    </source>
</reference>
<comment type="cofactor">
    <cofactor evidence="8">
        <name>Fe cation</name>
        <dbReference type="ChEBI" id="CHEBI:24875"/>
    </cofactor>
    <text evidence="8">Binds 2 iron ions per subunit.</text>
</comment>
<comment type="catalytic activity">
    <reaction evidence="8">
        <text>a 5-methoxy-2-methyl-3-(all-trans-polyprenyl)benzene-1,4-diol + AH2 + O2 = a 3-demethylubiquinol + A + H2O</text>
        <dbReference type="Rhea" id="RHEA:50908"/>
        <dbReference type="Rhea" id="RHEA-COMP:10859"/>
        <dbReference type="Rhea" id="RHEA-COMP:10914"/>
        <dbReference type="ChEBI" id="CHEBI:13193"/>
        <dbReference type="ChEBI" id="CHEBI:15377"/>
        <dbReference type="ChEBI" id="CHEBI:15379"/>
        <dbReference type="ChEBI" id="CHEBI:17499"/>
        <dbReference type="ChEBI" id="CHEBI:84167"/>
        <dbReference type="ChEBI" id="CHEBI:84422"/>
        <dbReference type="EC" id="1.14.99.60"/>
    </reaction>
</comment>
<dbReference type="CDD" id="cd01042">
    <property type="entry name" value="DMQH"/>
    <property type="match status" value="1"/>
</dbReference>
<sequence length="186" mass="21051">MSSASRYLLRKRKQIYDRMIRVDHAGEFGADRIYAGQMAALRRASPEKAKVVQELWDQEKAHLREFEYLLLKHRGRKSFLTPIWSAAGFALGYGSALIGHEAAMACTVAIEKVIADHYNAQIRELAADDLHAHKPLISVFSNFRDDEQHHHDTGLAHEAEKAPLYPTMSFVVENISKLAIKIAEKV</sequence>
<evidence type="ECO:0000256" key="8">
    <source>
        <dbReference type="HAMAP-Rule" id="MF_03194"/>
    </source>
</evidence>
<dbReference type="EMBL" id="NCKU01009898">
    <property type="protein sequence ID" value="RWS01079.1"/>
    <property type="molecule type" value="Genomic_DNA"/>
</dbReference>
<comment type="pathway">
    <text evidence="1 8">Cofactor biosynthesis; ubiquinone biosynthesis.</text>
</comment>
<dbReference type="EC" id="1.14.99.60" evidence="8"/>
<evidence type="ECO:0000256" key="6">
    <source>
        <dbReference type="ARBA" id="ARBA00023033"/>
    </source>
</evidence>
<evidence type="ECO:0000313" key="9">
    <source>
        <dbReference type="EMBL" id="RWS01079.1"/>
    </source>
</evidence>
<proteinExistence type="inferred from homology"/>
<keyword evidence="8" id="KW-0999">Mitochondrion inner membrane</keyword>
<feature type="binding site" evidence="8">
    <location>
        <position position="27"/>
    </location>
    <ligand>
        <name>Fe cation</name>
        <dbReference type="ChEBI" id="CHEBI:24875"/>
        <label>1</label>
    </ligand>
</feature>
<dbReference type="AlphaFoldDB" id="A0A3S3NEK6"/>
<evidence type="ECO:0000313" key="10">
    <source>
        <dbReference type="Proteomes" id="UP000285301"/>
    </source>
</evidence>
<dbReference type="GO" id="GO:0046872">
    <property type="term" value="F:metal ion binding"/>
    <property type="evidence" value="ECO:0007669"/>
    <property type="project" value="UniProtKB-KW"/>
</dbReference>
<evidence type="ECO:0000256" key="7">
    <source>
        <dbReference type="ARBA" id="ARBA00023136"/>
    </source>
</evidence>
<dbReference type="Proteomes" id="UP000285301">
    <property type="component" value="Unassembled WGS sequence"/>
</dbReference>
<protein>
    <recommendedName>
        <fullName evidence="8">5-demethoxyubiquinone hydroxylase, mitochondrial</fullName>
        <shortName evidence="8">DMQ hydroxylase</shortName>
        <ecNumber evidence="8">1.14.99.60</ecNumber>
    </recommendedName>
    <alternativeName>
        <fullName evidence="8">Ubiquinone biosynthesis monooxygenase COQ7</fullName>
    </alternativeName>
</protein>
<dbReference type="OrthoDB" id="275371at2759"/>
<organism evidence="9 10">
    <name type="scientific">Dinothrombium tinctorium</name>
    <dbReference type="NCBI Taxonomy" id="1965070"/>
    <lineage>
        <taxon>Eukaryota</taxon>
        <taxon>Metazoa</taxon>
        <taxon>Ecdysozoa</taxon>
        <taxon>Arthropoda</taxon>
        <taxon>Chelicerata</taxon>
        <taxon>Arachnida</taxon>
        <taxon>Acari</taxon>
        <taxon>Acariformes</taxon>
        <taxon>Trombidiformes</taxon>
        <taxon>Prostigmata</taxon>
        <taxon>Anystina</taxon>
        <taxon>Parasitengona</taxon>
        <taxon>Trombidioidea</taxon>
        <taxon>Trombidiidae</taxon>
        <taxon>Dinothrombium</taxon>
    </lineage>
</organism>
<dbReference type="HAMAP" id="MF_01658">
    <property type="entry name" value="COQ7"/>
    <property type="match status" value="1"/>
</dbReference>
<dbReference type="GO" id="GO:0010468">
    <property type="term" value="P:regulation of gene expression"/>
    <property type="evidence" value="ECO:0007669"/>
    <property type="project" value="TreeGrafter"/>
</dbReference>
<keyword evidence="5 8" id="KW-0408">Iron</keyword>
<evidence type="ECO:0000256" key="3">
    <source>
        <dbReference type="ARBA" id="ARBA00022723"/>
    </source>
</evidence>
<keyword evidence="2 8" id="KW-0831">Ubiquinone biosynthesis</keyword>
<dbReference type="GO" id="GO:0031314">
    <property type="term" value="C:extrinsic component of mitochondrial inner membrane"/>
    <property type="evidence" value="ECO:0007669"/>
    <property type="project" value="UniProtKB-UniRule"/>
</dbReference>
<accession>A0A3S3NEK6</accession>
<evidence type="ECO:0000256" key="2">
    <source>
        <dbReference type="ARBA" id="ARBA00022688"/>
    </source>
</evidence>
<comment type="function">
    <text evidence="8">Catalyzes the hydroxylation of 2-polyprenyl-3-methyl-6-methoxy-1,4-benzoquinol (DMQH2) during ubiquinone biosynthesis. Has also a structural role in the COQ enzyme complex, stabilizing other COQ polypeptides. Involved in lifespan determination in a ubiquinone-independent manner.</text>
</comment>
<dbReference type="GO" id="GO:0008682">
    <property type="term" value="F:3-demethoxyubiquinol 3-hydroxylase activity"/>
    <property type="evidence" value="ECO:0007669"/>
    <property type="project" value="UniProtKB-EC"/>
</dbReference>
<keyword evidence="8" id="KW-0496">Mitochondrion</keyword>
<dbReference type="SUPFAM" id="SSF47240">
    <property type="entry name" value="Ferritin-like"/>
    <property type="match status" value="1"/>
</dbReference>
<dbReference type="GO" id="GO:0008340">
    <property type="term" value="P:determination of adult lifespan"/>
    <property type="evidence" value="ECO:0007669"/>
    <property type="project" value="TreeGrafter"/>
</dbReference>
<comment type="subunit">
    <text evidence="8">Component of a multi-subunit COQ enzyme complex.</text>
</comment>
<dbReference type="PANTHER" id="PTHR11237:SF4">
    <property type="entry name" value="5-DEMETHOXYUBIQUINONE HYDROXYLASE, MITOCHONDRIAL"/>
    <property type="match status" value="1"/>
</dbReference>
<feature type="binding site" evidence="8">
    <location>
        <position position="59"/>
    </location>
    <ligand>
        <name>Fe cation</name>
        <dbReference type="ChEBI" id="CHEBI:24875"/>
        <label>2</label>
    </ligand>
</feature>